<dbReference type="RefSeq" id="WP_136882912.1">
    <property type="nucleotide sequence ID" value="NZ_CP050899.1"/>
</dbReference>
<sequence>MALPKKKTAHEILKTFKVSDGIFAIGVRERGVTLYNQQVRAHNLIWALVEQDNKGIRKLGRVAIIGGGAAGLTATAALLACTSDTSVTLFEKEWDLCPVQQGCDGRWLHPSLYAWPSWGSRAPSASLPILNWSEGRASDVARTLLDGFSRHCQEFAGNRFQALVGVHHLQVQAARREIRFIGTNVVVNGPYFSQGKSEGRTDVFDTIIFAAGFGWEKTNQFNTNSYWRNEQLGQPNLTVDRSRYLVSGSGDGALVDVCRLTIERFRQDTILYELFGNDLEATEEQMRFDLASRAEKSLLPYFDKIEETLLREPRISLHHRLRKDTAVTLHIAGKDPDHPNDLAVVFGPTSSVLNRVLIYLLYRCGAISISRRPLDEAISSAQISADHVLCRHGCDTERHLKLIFNDYSHVEKAFAKMVSKQAQHPERYWKPGYFPVC</sequence>
<gene>
    <name evidence="1" type="ORF">FOB41_18210</name>
</gene>
<dbReference type="Gene3D" id="3.50.50.60">
    <property type="entry name" value="FAD/NAD(P)-binding domain"/>
    <property type="match status" value="1"/>
</dbReference>
<dbReference type="InterPro" id="IPR036188">
    <property type="entry name" value="FAD/NAD-bd_sf"/>
</dbReference>
<organism evidence="1 2">
    <name type="scientific">Agrobacterium pusense</name>
    <dbReference type="NCBI Taxonomy" id="648995"/>
    <lineage>
        <taxon>Bacteria</taxon>
        <taxon>Pseudomonadati</taxon>
        <taxon>Pseudomonadota</taxon>
        <taxon>Alphaproteobacteria</taxon>
        <taxon>Hyphomicrobiales</taxon>
        <taxon>Rhizobiaceae</taxon>
        <taxon>Rhizobium/Agrobacterium group</taxon>
        <taxon>Agrobacterium</taxon>
    </lineage>
</organism>
<accession>A0A6H0ZSN5</accession>
<reference evidence="1 2" key="1">
    <citation type="submission" date="2020-04" db="EMBL/GenBank/DDBJ databases">
        <title>FDA dAtabase for Regulatory Grade micrObial Sequences (FDA-ARGOS): Supporting development and validation of Infectious Disease Dx tests.</title>
        <authorList>
            <person name="Sciortino C."/>
            <person name="Tallon L."/>
            <person name="Sadzewicz L."/>
            <person name="Vavikolanu K."/>
            <person name="Mehta A."/>
            <person name="Aluvathingal J."/>
            <person name="Nadendla S."/>
            <person name="Nandy P."/>
            <person name="Geyer C."/>
            <person name="Yan Y."/>
            <person name="Sichtig H."/>
        </authorList>
    </citation>
    <scope>NUCLEOTIDE SEQUENCE [LARGE SCALE GENOMIC DNA]</scope>
    <source>
        <strain evidence="1 2">FDAARGOS_633</strain>
    </source>
</reference>
<dbReference type="AlphaFoldDB" id="A0A6H0ZSN5"/>
<evidence type="ECO:0000313" key="1">
    <source>
        <dbReference type="EMBL" id="QIX23117.1"/>
    </source>
</evidence>
<protein>
    <submittedName>
        <fullName evidence="1">FAD-dependent oxidoreductase</fullName>
    </submittedName>
</protein>
<dbReference type="EMBL" id="CP050899">
    <property type="protein sequence ID" value="QIX23117.1"/>
    <property type="molecule type" value="Genomic_DNA"/>
</dbReference>
<proteinExistence type="predicted"/>
<dbReference type="Proteomes" id="UP000500870">
    <property type="component" value="Chromosome 3"/>
</dbReference>
<evidence type="ECO:0000313" key="2">
    <source>
        <dbReference type="Proteomes" id="UP000500870"/>
    </source>
</evidence>
<name>A0A6H0ZSN5_9HYPH</name>
<dbReference type="SUPFAM" id="SSF51905">
    <property type="entry name" value="FAD/NAD(P)-binding domain"/>
    <property type="match status" value="1"/>
</dbReference>